<organism evidence="2 3">
    <name type="scientific">Salinisphaera hydrothermalis (strain C41B8)</name>
    <dbReference type="NCBI Taxonomy" id="1304275"/>
    <lineage>
        <taxon>Bacteria</taxon>
        <taxon>Pseudomonadati</taxon>
        <taxon>Pseudomonadota</taxon>
        <taxon>Gammaproteobacteria</taxon>
        <taxon>Salinisphaerales</taxon>
        <taxon>Salinisphaeraceae</taxon>
        <taxon>Salinisphaera</taxon>
    </lineage>
</organism>
<sequence length="181" mass="19856">MSQSDIFSALEQGLKQAGSVQTPGETHGTLTGMLCIDHEQPPAAAVDDVEAENLTTALDALREITLEGLFDPDLSFTPLLPDDESSLDRRVNALARWCAGFLFGLSYRGNFEPDQLSDEVREIVADLTELSKAELTADEADADSAEADYAELVEYVRVGVQMIFLELQPKREGPQTRETLH</sequence>
<dbReference type="STRING" id="1304275.C41B8_09256"/>
<dbReference type="GO" id="GO:0005829">
    <property type="term" value="C:cytosol"/>
    <property type="evidence" value="ECO:0007669"/>
    <property type="project" value="TreeGrafter"/>
</dbReference>
<dbReference type="eggNOG" id="COG3079">
    <property type="taxonomic scope" value="Bacteria"/>
</dbReference>
<dbReference type="AlphaFoldDB" id="A0A084ILH0"/>
<dbReference type="InterPro" id="IPR036255">
    <property type="entry name" value="YgfB-like_sf"/>
</dbReference>
<proteinExistence type="inferred from homology"/>
<dbReference type="InterPro" id="IPR011978">
    <property type="entry name" value="YgfB-like"/>
</dbReference>
<dbReference type="RefSeq" id="WP_051883328.1">
    <property type="nucleotide sequence ID" value="NZ_APNK01000011.1"/>
</dbReference>
<accession>A0A084ILH0</accession>
<dbReference type="Pfam" id="PF03695">
    <property type="entry name" value="UPF0149"/>
    <property type="match status" value="1"/>
</dbReference>
<comment type="caution">
    <text evidence="2">The sequence shown here is derived from an EMBL/GenBank/DDBJ whole genome shotgun (WGS) entry which is preliminary data.</text>
</comment>
<dbReference type="EMBL" id="APNK01000011">
    <property type="protein sequence ID" value="KEZ77554.1"/>
    <property type="molecule type" value="Genomic_DNA"/>
</dbReference>
<protein>
    <recommendedName>
        <fullName evidence="4">YecA family protein</fullName>
    </recommendedName>
</protein>
<dbReference type="Proteomes" id="UP000028302">
    <property type="component" value="Unassembled WGS sequence"/>
</dbReference>
<name>A0A084ILH0_SALHC</name>
<dbReference type="SUPFAM" id="SSF101327">
    <property type="entry name" value="YgfB-like"/>
    <property type="match status" value="1"/>
</dbReference>
<evidence type="ECO:0008006" key="4">
    <source>
        <dbReference type="Google" id="ProtNLM"/>
    </source>
</evidence>
<comment type="similarity">
    <text evidence="1">Belongs to the UPF0149 family.</text>
</comment>
<evidence type="ECO:0000313" key="2">
    <source>
        <dbReference type="EMBL" id="KEZ77554.1"/>
    </source>
</evidence>
<evidence type="ECO:0000256" key="1">
    <source>
        <dbReference type="ARBA" id="ARBA00038308"/>
    </source>
</evidence>
<keyword evidence="3" id="KW-1185">Reference proteome</keyword>
<dbReference type="PANTHER" id="PTHR37528:SF1">
    <property type="entry name" value="UPF0149 PROTEIN YGFB"/>
    <property type="match status" value="1"/>
</dbReference>
<reference evidence="2 3" key="1">
    <citation type="submission" date="2013-03" db="EMBL/GenBank/DDBJ databases">
        <title>Salinisphaera hydrothermalis C41B8 Genome Sequencing.</title>
        <authorList>
            <person name="Li C."/>
            <person name="Lai Q."/>
            <person name="Shao Z."/>
        </authorList>
    </citation>
    <scope>NUCLEOTIDE SEQUENCE [LARGE SCALE GENOMIC DNA]</scope>
    <source>
        <strain evidence="2 3">C41B8</strain>
    </source>
</reference>
<evidence type="ECO:0000313" key="3">
    <source>
        <dbReference type="Proteomes" id="UP000028302"/>
    </source>
</evidence>
<dbReference type="Gene3D" id="1.20.120.740">
    <property type="entry name" value="YgfB uncharacterised protein family UPF0149, PF03695"/>
    <property type="match status" value="1"/>
</dbReference>
<gene>
    <name evidence="2" type="ORF">C41B8_09256</name>
</gene>
<dbReference type="PANTHER" id="PTHR37528">
    <property type="entry name" value="UPF0149 PROTEIN YGFB"/>
    <property type="match status" value="1"/>
</dbReference>